<sequence length="286" mass="31929">MTRIFNAARRRYHRMRNASAARSEAQDLVAYQARVPLDLDDVGPDLLAAFKAKFDPSRTDAGAFATPDEIMLFVHIPKTAGMSLGLTLQKAYDVFRPVAWDRVVESFDEETRAAYADRSVGRQVVIGHYGWPRIAKLKAAGLPVQAGSFLRDPAARLASNYDYNCSPAHPWHADFRAQYPTFEAYIEGFQPNFQCIKLGGDDATLPQVIETLVADYTFLGLTEAFGASLRHLGRSHGLAGLTEFAQNRAPNDSPRTRITRAAREKIYARHGDDLRLVRLLKDLYGL</sequence>
<gene>
    <name evidence="1" type="ORF">KJP28_07350</name>
</gene>
<dbReference type="Proteomes" id="UP000756530">
    <property type="component" value="Unassembled WGS sequence"/>
</dbReference>
<dbReference type="RefSeq" id="WP_218391922.1">
    <property type="nucleotide sequence ID" value="NZ_JAHUZE010000002.1"/>
</dbReference>
<dbReference type="EMBL" id="JAHUZE010000002">
    <property type="protein sequence ID" value="MBV7378739.1"/>
    <property type="molecule type" value="Genomic_DNA"/>
</dbReference>
<name>A0ABS6T0I1_9RHOB</name>
<organism evidence="1 2">
    <name type="scientific">Maritimibacter dapengensis</name>
    <dbReference type="NCBI Taxonomy" id="2836868"/>
    <lineage>
        <taxon>Bacteria</taxon>
        <taxon>Pseudomonadati</taxon>
        <taxon>Pseudomonadota</taxon>
        <taxon>Alphaproteobacteria</taxon>
        <taxon>Rhodobacterales</taxon>
        <taxon>Roseobacteraceae</taxon>
        <taxon>Maritimibacter</taxon>
    </lineage>
</organism>
<evidence type="ECO:0000313" key="1">
    <source>
        <dbReference type="EMBL" id="MBV7378739.1"/>
    </source>
</evidence>
<reference evidence="1 2" key="1">
    <citation type="submission" date="2021-05" db="EMBL/GenBank/DDBJ databases">
        <title>Culturable bacteria isolated from Daya Bay.</title>
        <authorList>
            <person name="Zheng W."/>
            <person name="Yu S."/>
            <person name="Huang Y."/>
        </authorList>
    </citation>
    <scope>NUCLEOTIDE SEQUENCE [LARGE SCALE GENOMIC DNA]</scope>
    <source>
        <strain evidence="1 2">DP4N28-5</strain>
    </source>
</reference>
<keyword evidence="2" id="KW-1185">Reference proteome</keyword>
<proteinExistence type="predicted"/>
<evidence type="ECO:0000313" key="2">
    <source>
        <dbReference type="Proteomes" id="UP000756530"/>
    </source>
</evidence>
<protein>
    <submittedName>
        <fullName evidence="1">Sulfotransferase family 2 domain-containing protein</fullName>
    </submittedName>
</protein>
<comment type="caution">
    <text evidence="1">The sequence shown here is derived from an EMBL/GenBank/DDBJ whole genome shotgun (WGS) entry which is preliminary data.</text>
</comment>
<accession>A0ABS6T0I1</accession>